<evidence type="ECO:0000313" key="1">
    <source>
        <dbReference type="EMBL" id="KAJ0025609.1"/>
    </source>
</evidence>
<gene>
    <name evidence="1" type="ORF">Pint_08307</name>
</gene>
<dbReference type="EMBL" id="CM047745">
    <property type="protein sequence ID" value="KAJ0025609.1"/>
    <property type="molecule type" value="Genomic_DNA"/>
</dbReference>
<organism evidence="1 2">
    <name type="scientific">Pistacia integerrima</name>
    <dbReference type="NCBI Taxonomy" id="434235"/>
    <lineage>
        <taxon>Eukaryota</taxon>
        <taxon>Viridiplantae</taxon>
        <taxon>Streptophyta</taxon>
        <taxon>Embryophyta</taxon>
        <taxon>Tracheophyta</taxon>
        <taxon>Spermatophyta</taxon>
        <taxon>Magnoliopsida</taxon>
        <taxon>eudicotyledons</taxon>
        <taxon>Gunneridae</taxon>
        <taxon>Pentapetalae</taxon>
        <taxon>rosids</taxon>
        <taxon>malvids</taxon>
        <taxon>Sapindales</taxon>
        <taxon>Anacardiaceae</taxon>
        <taxon>Pistacia</taxon>
    </lineage>
</organism>
<evidence type="ECO:0000313" key="2">
    <source>
        <dbReference type="Proteomes" id="UP001163603"/>
    </source>
</evidence>
<name>A0ACC0XWE1_9ROSI</name>
<comment type="caution">
    <text evidence="1">The sequence shown here is derived from an EMBL/GenBank/DDBJ whole genome shotgun (WGS) entry which is preliminary data.</text>
</comment>
<proteinExistence type="predicted"/>
<protein>
    <submittedName>
        <fullName evidence="1">Uncharacterized protein</fullName>
    </submittedName>
</protein>
<reference evidence="2" key="1">
    <citation type="journal article" date="2023" name="G3 (Bethesda)">
        <title>Genome assembly and association tests identify interacting loci associated with vigor, precocity, and sex in interspecific pistachio rootstocks.</title>
        <authorList>
            <person name="Palmer W."/>
            <person name="Jacygrad E."/>
            <person name="Sagayaradj S."/>
            <person name="Cavanaugh K."/>
            <person name="Han R."/>
            <person name="Bertier L."/>
            <person name="Beede B."/>
            <person name="Kafkas S."/>
            <person name="Golino D."/>
            <person name="Preece J."/>
            <person name="Michelmore R."/>
        </authorList>
    </citation>
    <scope>NUCLEOTIDE SEQUENCE [LARGE SCALE GENOMIC DNA]</scope>
</reference>
<sequence>MISIWRPTTESLIHQQMAIYSTKQLLSICFLFFMVSFCYGRVNLNPTLKTKAVNLGGWLVTEGWIKPSLFDGIPNKDFLDGTALQFKSVTVGKYLCAELGGGTIIVANRTAASGWETFRLWRINETTFNFRVFDKRFIGLDANGKGIDLVAVSNTPGGSEMFEIVKNSDDVSRVRIKAPNGFFLQVKTEELVTADHPGGGGWGDDDPSVFVMTIAETLQGEFQVTNGYGPNKAPQIMREHWSTYIVEDDFKFIAGNGLNAVRIPVGWWIASDPTPPKPYVGGSLQALDKAFTWAQYGYIFCIPTNISATSTQAKPMMLIVPFRKYGVKIIIDLHAAPGSQNGYEHSASRDGFQEWGLTDETIQKSVSVIDFLTARYAKSPSLYAVELLNEPLAPGATLDMLNEYYKAGYNAVRKHSSTAYVVMSNRLGASDATELFPLTNGLTRTVIDVHYYNLFWDVFDDMTVQQNIDFIHTNRTAQLNQITTSNGPLTFVGEWVAEWQVKGATKEDYQRFAKAQLEVYGRASFGWAYWTLKNVNNHWSLEWMIKNGYINL</sequence>
<accession>A0ACC0XWE1</accession>
<dbReference type="Proteomes" id="UP001163603">
    <property type="component" value="Chromosome 10"/>
</dbReference>
<keyword evidence="2" id="KW-1185">Reference proteome</keyword>